<comment type="caution">
    <text evidence="2">The sequence shown here is derived from an EMBL/GenBank/DDBJ whole genome shotgun (WGS) entry which is preliminary data.</text>
</comment>
<dbReference type="PANTHER" id="PTHR20883">
    <property type="entry name" value="PHYTANOYL-COA DIOXYGENASE DOMAIN CONTAINING 1"/>
    <property type="match status" value="1"/>
</dbReference>
<organism evidence="2 3">
    <name type="scientific">Gimesia maris</name>
    <dbReference type="NCBI Taxonomy" id="122"/>
    <lineage>
        <taxon>Bacteria</taxon>
        <taxon>Pseudomonadati</taxon>
        <taxon>Planctomycetota</taxon>
        <taxon>Planctomycetia</taxon>
        <taxon>Planctomycetales</taxon>
        <taxon>Planctomycetaceae</taxon>
        <taxon>Gimesia</taxon>
    </lineage>
</organism>
<evidence type="ECO:0000313" key="2">
    <source>
        <dbReference type="EMBL" id="HCO24409.1"/>
    </source>
</evidence>
<dbReference type="InterPro" id="IPR008775">
    <property type="entry name" value="Phytyl_CoA_dOase-like"/>
</dbReference>
<dbReference type="Pfam" id="PF05721">
    <property type="entry name" value="PhyH"/>
    <property type="match status" value="1"/>
</dbReference>
<name>A0A3D3R6M3_9PLAN</name>
<dbReference type="PANTHER" id="PTHR20883:SF48">
    <property type="entry name" value="ECTOINE DIOXYGENASE"/>
    <property type="match status" value="1"/>
</dbReference>
<dbReference type="EMBL" id="DQAY01000093">
    <property type="protein sequence ID" value="HCO24409.1"/>
    <property type="molecule type" value="Genomic_DNA"/>
</dbReference>
<proteinExistence type="predicted"/>
<reference evidence="2 3" key="1">
    <citation type="journal article" date="2018" name="Nat. Biotechnol.">
        <title>A standardized bacterial taxonomy based on genome phylogeny substantially revises the tree of life.</title>
        <authorList>
            <person name="Parks D.H."/>
            <person name="Chuvochina M."/>
            <person name="Waite D.W."/>
            <person name="Rinke C."/>
            <person name="Skarshewski A."/>
            <person name="Chaumeil P.A."/>
            <person name="Hugenholtz P."/>
        </authorList>
    </citation>
    <scope>NUCLEOTIDE SEQUENCE [LARGE SCALE GENOMIC DNA]</scope>
    <source>
        <strain evidence="2">UBA9375</strain>
    </source>
</reference>
<dbReference type="Proteomes" id="UP000263642">
    <property type="component" value="Unassembled WGS sequence"/>
</dbReference>
<dbReference type="Gene3D" id="2.60.120.620">
    <property type="entry name" value="q2cbj1_9rhob like domain"/>
    <property type="match status" value="1"/>
</dbReference>
<gene>
    <name evidence="2" type="ORF">DIT97_15725</name>
</gene>
<dbReference type="GO" id="GO:0005506">
    <property type="term" value="F:iron ion binding"/>
    <property type="evidence" value="ECO:0007669"/>
    <property type="project" value="UniProtKB-ARBA"/>
</dbReference>
<comment type="cofactor">
    <cofactor evidence="1">
        <name>Fe(2+)</name>
        <dbReference type="ChEBI" id="CHEBI:29033"/>
    </cofactor>
</comment>
<dbReference type="SUPFAM" id="SSF51197">
    <property type="entry name" value="Clavaminate synthase-like"/>
    <property type="match status" value="1"/>
</dbReference>
<protein>
    <recommendedName>
        <fullName evidence="4">Phytanoyl-CoA dioxygenase (PhyH)</fullName>
    </recommendedName>
</protein>
<evidence type="ECO:0008006" key="4">
    <source>
        <dbReference type="Google" id="ProtNLM"/>
    </source>
</evidence>
<dbReference type="AlphaFoldDB" id="A0A3D3R6M3"/>
<accession>A0A3D3R6M3</accession>
<dbReference type="GO" id="GO:0016706">
    <property type="term" value="F:2-oxoglutarate-dependent dioxygenase activity"/>
    <property type="evidence" value="ECO:0007669"/>
    <property type="project" value="UniProtKB-ARBA"/>
</dbReference>
<sequence length="281" mass="31609">MDQFEVAARLKQDGYCVVENVIPPGKIDSIREEVVAAQLTHHEEAERELEKTRARGHRIGVIGVGLLKQVVNATQCFTPYLADPRVLGAAEEIFGDFVRISCTDCVVTHPGNDRGYWHADWPYNATNTTHVKAPYPDVMMHLASIWMLTPFTKENGATYILPGSHKFDNNPASGGMSDIDQDANHPDELQATGPAGSVFLYDSRLWHAVAPNYSDESRAALIIRYAPWWLNLTPTIRGTPDHERMVLETGGKNYDAIPVRREAFEKLPDNIKELYRHWVSE</sequence>
<evidence type="ECO:0000256" key="1">
    <source>
        <dbReference type="ARBA" id="ARBA00001954"/>
    </source>
</evidence>
<evidence type="ECO:0000313" key="3">
    <source>
        <dbReference type="Proteomes" id="UP000263642"/>
    </source>
</evidence>